<dbReference type="AlphaFoldDB" id="A0A8H8BTC1"/>
<feature type="compositionally biased region" description="Polar residues" evidence="2">
    <location>
        <begin position="52"/>
        <end position="86"/>
    </location>
</feature>
<evidence type="ECO:0000256" key="1">
    <source>
        <dbReference type="SAM" id="Coils"/>
    </source>
</evidence>
<gene>
    <name evidence="3" type="ORF">IFR04_003921</name>
</gene>
<comment type="caution">
    <text evidence="3">The sequence shown here is derived from an EMBL/GenBank/DDBJ whole genome shotgun (WGS) entry which is preliminary data.</text>
</comment>
<protein>
    <submittedName>
        <fullName evidence="3">Uncharacterized protein</fullName>
    </submittedName>
</protein>
<dbReference type="OrthoDB" id="4203839at2759"/>
<evidence type="ECO:0000313" key="4">
    <source>
        <dbReference type="Proteomes" id="UP000664132"/>
    </source>
</evidence>
<keyword evidence="1" id="KW-0175">Coiled coil</keyword>
<feature type="compositionally biased region" description="Polar residues" evidence="2">
    <location>
        <begin position="133"/>
        <end position="180"/>
    </location>
</feature>
<feature type="region of interest" description="Disordered" evidence="2">
    <location>
        <begin position="1"/>
        <end position="225"/>
    </location>
</feature>
<evidence type="ECO:0000313" key="3">
    <source>
        <dbReference type="EMBL" id="KAG4423009.1"/>
    </source>
</evidence>
<accession>A0A8H8BTC1</accession>
<feature type="compositionally biased region" description="Polar residues" evidence="2">
    <location>
        <begin position="208"/>
        <end position="225"/>
    </location>
</feature>
<proteinExistence type="predicted"/>
<keyword evidence="4" id="KW-1185">Reference proteome</keyword>
<dbReference type="EMBL" id="JAFJYH010000041">
    <property type="protein sequence ID" value="KAG4423009.1"/>
    <property type="molecule type" value="Genomic_DNA"/>
</dbReference>
<evidence type="ECO:0000256" key="2">
    <source>
        <dbReference type="SAM" id="MobiDB-lite"/>
    </source>
</evidence>
<dbReference type="Proteomes" id="UP000664132">
    <property type="component" value="Unassembled WGS sequence"/>
</dbReference>
<feature type="compositionally biased region" description="Polar residues" evidence="2">
    <location>
        <begin position="104"/>
        <end position="126"/>
    </location>
</feature>
<feature type="compositionally biased region" description="Low complexity" evidence="2">
    <location>
        <begin position="87"/>
        <end position="99"/>
    </location>
</feature>
<organism evidence="3 4">
    <name type="scientific">Cadophora malorum</name>
    <dbReference type="NCBI Taxonomy" id="108018"/>
    <lineage>
        <taxon>Eukaryota</taxon>
        <taxon>Fungi</taxon>
        <taxon>Dikarya</taxon>
        <taxon>Ascomycota</taxon>
        <taxon>Pezizomycotina</taxon>
        <taxon>Leotiomycetes</taxon>
        <taxon>Helotiales</taxon>
        <taxon>Ploettnerulaceae</taxon>
        <taxon>Cadophora</taxon>
    </lineage>
</organism>
<feature type="region of interest" description="Disordered" evidence="2">
    <location>
        <begin position="553"/>
        <end position="657"/>
    </location>
</feature>
<name>A0A8H8BTC1_9HELO</name>
<reference evidence="3" key="1">
    <citation type="submission" date="2021-02" db="EMBL/GenBank/DDBJ databases">
        <title>Genome sequence Cadophora malorum strain M34.</title>
        <authorList>
            <person name="Stefanovic E."/>
            <person name="Vu D."/>
            <person name="Scully C."/>
            <person name="Dijksterhuis J."/>
            <person name="Roader J."/>
            <person name="Houbraken J."/>
        </authorList>
    </citation>
    <scope>NUCLEOTIDE SEQUENCE</scope>
    <source>
        <strain evidence="3">M34</strain>
    </source>
</reference>
<feature type="compositionally biased region" description="Polar residues" evidence="2">
    <location>
        <begin position="599"/>
        <end position="610"/>
    </location>
</feature>
<sequence length="941" mass="103275">MSDLPKANPPGLTQSDPHPGGLIRAVIETGRTRGSSATPPPPPSEVVSPSSQRQNQSYTGRMDTRSFNGSTGARSDHNSQQISPTHSARSARSGVSVRSHPQSHKSLNTSGSGPNQSQGQVQNSPRLSVHSAGHSQGGPSHIQDQPQNSPRISVSSIQNTNQAQGGFSQYRGQPQDNSPRMSVGSTNQNTGQAQGGPAQGSSSGQRQTSPQGNYSGSAQGQGQNFSQTPISQQFQNSAIPAHQLAATVRGQLQESNQSRAGQSPGQSFSQGFNAIHFQEQRKGQTHQRHISSSRMNPAVPEFQSSFSRVQPLQPLQQVYPLQQGQPTHPMQPMQPIMFSPQVPQPVAEMAAKSEEKNKMVHDLTTKIRGSDHLSSTTQQDWIQDVNNLGRKYDEDVEYLKQEVNKNWYELHTTRAYLSNASENLRQAYGERDRLGVERDSYAQQNEALLKAQEKKSSENLNSLQTQFKEVNGLLVKQIKEKDAELERQRAELQQVNAQLERIRTQLDNANLELDYNNERDTKFLDAAHVKWMAENPRSSLSIRRSTRGTLDPFISPSVASSSTFPVSGLGGLGSPATTPKRDGLAGSGFGSSPSFGHVQPNNGSGSSAADESNRQRRRANLTLPTQKPTRGRTDVPNSPWETESSRAFNTEPGDTPIATSKSTALVLSSTVPEDPSLFFQKQFADLYKLVEGWAMVYANIPNLANDQTIAGSNQKLWSFMMNCTYPGQRQDSHSHVMTLLNDPGSRPWFVMRMGIGYIVEEMLSVESYKNFSPQVGAELSAVKTQLQQRGLSNDSRQALIDRRARAIQYAVSSPNWGAYRLDGIKRHGQQLRDILGPMLNDGANRSQAGGDLGTIAHEAWDVSQAMNTAQVTFQVYFPETASKFTASTMIAKDKMDRNPMSLQIAHTRLKLVITPVITMRDDRGTTIKAKNLHYATVLTMG</sequence>
<feature type="compositionally biased region" description="Polar residues" evidence="2">
    <location>
        <begin position="635"/>
        <end position="648"/>
    </location>
</feature>
<feature type="coiled-coil region" evidence="1">
    <location>
        <begin position="475"/>
        <end position="519"/>
    </location>
</feature>